<accession>A0A0A9ZHU5</accession>
<protein>
    <submittedName>
        <fullName evidence="1">Protein SHC1</fullName>
    </submittedName>
</protein>
<name>A0A0A9ZHU5_LYGHE</name>
<dbReference type="InterPro" id="IPR052748">
    <property type="entry name" value="ISR_Activator"/>
</dbReference>
<dbReference type="EMBL" id="GBHO01000051">
    <property type="protein sequence ID" value="JAG43553.1"/>
    <property type="molecule type" value="Transcribed_RNA"/>
</dbReference>
<proteinExistence type="predicted"/>
<dbReference type="InterPro" id="IPR006597">
    <property type="entry name" value="Sel1-like"/>
</dbReference>
<dbReference type="AlphaFoldDB" id="A0A0A9ZHU5"/>
<dbReference type="PANTHER" id="PTHR45011">
    <property type="entry name" value="DAP3-BINDING CELL DEATH ENHANCER 1"/>
    <property type="match status" value="1"/>
</dbReference>
<dbReference type="Gene3D" id="1.25.40.10">
    <property type="entry name" value="Tetratricopeptide repeat domain"/>
    <property type="match status" value="1"/>
</dbReference>
<gene>
    <name evidence="1" type="primary">SHC1_2</name>
    <name evidence="2" type="synonym">SHC1_3</name>
    <name evidence="2" type="ORF">CM83_87222</name>
    <name evidence="1" type="ORF">CM83_87223</name>
</gene>
<dbReference type="EMBL" id="GBHO01000050">
    <property type="protein sequence ID" value="JAG43554.1"/>
    <property type="molecule type" value="Transcribed_RNA"/>
</dbReference>
<evidence type="ECO:0000313" key="2">
    <source>
        <dbReference type="EMBL" id="JAG43554.1"/>
    </source>
</evidence>
<dbReference type="PANTHER" id="PTHR45011:SF1">
    <property type="entry name" value="DAP3-BINDING CELL DEATH ENHANCER 1"/>
    <property type="match status" value="1"/>
</dbReference>
<evidence type="ECO:0000313" key="1">
    <source>
        <dbReference type="EMBL" id="JAG43553.1"/>
    </source>
</evidence>
<dbReference type="SUPFAM" id="SSF81901">
    <property type="entry name" value="HCP-like"/>
    <property type="match status" value="1"/>
</dbReference>
<dbReference type="SMART" id="SM00671">
    <property type="entry name" value="SEL1"/>
    <property type="match status" value="2"/>
</dbReference>
<reference evidence="1" key="1">
    <citation type="journal article" date="2014" name="PLoS ONE">
        <title>Transcriptome-Based Identification of ABC Transporters in the Western Tarnished Plant Bug Lygus hesperus.</title>
        <authorList>
            <person name="Hull J.J."/>
            <person name="Chaney K."/>
            <person name="Geib S.M."/>
            <person name="Fabrick J.A."/>
            <person name="Brent C.S."/>
            <person name="Walsh D."/>
            <person name="Lavine L.C."/>
        </authorList>
    </citation>
    <scope>NUCLEOTIDE SEQUENCE</scope>
</reference>
<dbReference type="InterPro" id="IPR011990">
    <property type="entry name" value="TPR-like_helical_dom_sf"/>
</dbReference>
<organism evidence="1">
    <name type="scientific">Lygus hesperus</name>
    <name type="common">Western plant bug</name>
    <dbReference type="NCBI Taxonomy" id="30085"/>
    <lineage>
        <taxon>Eukaryota</taxon>
        <taxon>Metazoa</taxon>
        <taxon>Ecdysozoa</taxon>
        <taxon>Arthropoda</taxon>
        <taxon>Hexapoda</taxon>
        <taxon>Insecta</taxon>
        <taxon>Pterygota</taxon>
        <taxon>Neoptera</taxon>
        <taxon>Paraneoptera</taxon>
        <taxon>Hemiptera</taxon>
        <taxon>Heteroptera</taxon>
        <taxon>Panheteroptera</taxon>
        <taxon>Cimicomorpha</taxon>
        <taxon>Miridae</taxon>
        <taxon>Mirini</taxon>
        <taxon>Lygus</taxon>
    </lineage>
</organism>
<reference evidence="1" key="2">
    <citation type="submission" date="2014-07" db="EMBL/GenBank/DDBJ databases">
        <authorList>
            <person name="Hull J."/>
        </authorList>
    </citation>
    <scope>NUCLEOTIDE SEQUENCE</scope>
</reference>
<dbReference type="Pfam" id="PF08238">
    <property type="entry name" value="Sel1"/>
    <property type="match status" value="4"/>
</dbReference>
<sequence>MWKFVSRGVREALERNLNIGRSTEVRVQKEKPQVQYCQRLAPYVNDKWKHCGSSRSDDGNQKKDHTSTSFGDSWFSAFSCSGALALGWVLSHPCIWRKWIGLPDHRPKEHRRIRFFDLIQSTTAWTQPIGPGAVTAVNLCNELSDGPLYGPKTAEEAIDEAAEEFRAVHNSILAEVENKRGVDLIKRKKNREALELFISASHRGNGPAAYNLAQCFELGIGITQNFHEAAKWYQTAVDRGHLTAMYNLGVFYVHGWGGLKQDTKRARQLFNEAAKGGQPDAKAALGMKETVPDVPSVPVGDAVKQDSWNSNSDDFSTPLIDISQNADEIFKLASSFESSYDPDPVTGQLMLELYKIAADMGHKEAKSRAQVLTMIGSFGLRNEEEASRDEKRTCEFSVGNLPAFSY</sequence>